<sequence length="143" mass="16146">MLGTSVGMLYSSPGTIWSYAGEKRDIVPLVALRSLGWRPSAVSALFVLLSSFAVAVMWGHSSSLLWIPNRLWPGNLLLLFLDMCHRIKVWRSIKIAAVARAMFSGFREYSRRMSREVLVKVPPVTLLWRFSSISHLLLTSLQL</sequence>
<keyword evidence="2" id="KW-1185">Reference proteome</keyword>
<name>A0ABD3H233_9MARC</name>
<gene>
    <name evidence="1" type="ORF">R1sor_002123</name>
</gene>
<evidence type="ECO:0000313" key="2">
    <source>
        <dbReference type="Proteomes" id="UP001633002"/>
    </source>
</evidence>
<protein>
    <submittedName>
        <fullName evidence="1">Uncharacterized protein</fullName>
    </submittedName>
</protein>
<accession>A0ABD3H233</accession>
<dbReference type="AlphaFoldDB" id="A0ABD3H233"/>
<dbReference type="Proteomes" id="UP001633002">
    <property type="component" value="Unassembled WGS sequence"/>
</dbReference>
<proteinExistence type="predicted"/>
<organism evidence="1 2">
    <name type="scientific">Riccia sorocarpa</name>
    <dbReference type="NCBI Taxonomy" id="122646"/>
    <lineage>
        <taxon>Eukaryota</taxon>
        <taxon>Viridiplantae</taxon>
        <taxon>Streptophyta</taxon>
        <taxon>Embryophyta</taxon>
        <taxon>Marchantiophyta</taxon>
        <taxon>Marchantiopsida</taxon>
        <taxon>Marchantiidae</taxon>
        <taxon>Marchantiales</taxon>
        <taxon>Ricciaceae</taxon>
        <taxon>Riccia</taxon>
    </lineage>
</organism>
<dbReference type="EMBL" id="JBJQOH010000006">
    <property type="protein sequence ID" value="KAL3684101.1"/>
    <property type="molecule type" value="Genomic_DNA"/>
</dbReference>
<comment type="caution">
    <text evidence="1">The sequence shown here is derived from an EMBL/GenBank/DDBJ whole genome shotgun (WGS) entry which is preliminary data.</text>
</comment>
<evidence type="ECO:0000313" key="1">
    <source>
        <dbReference type="EMBL" id="KAL3684101.1"/>
    </source>
</evidence>
<reference evidence="1 2" key="1">
    <citation type="submission" date="2024-09" db="EMBL/GenBank/DDBJ databases">
        <title>Chromosome-scale assembly of Riccia sorocarpa.</title>
        <authorList>
            <person name="Paukszto L."/>
        </authorList>
    </citation>
    <scope>NUCLEOTIDE SEQUENCE [LARGE SCALE GENOMIC DNA]</scope>
    <source>
        <strain evidence="1">LP-2024</strain>
        <tissue evidence="1">Aerial parts of the thallus</tissue>
    </source>
</reference>